<sequence length="726" mass="79844">MSTQSCEPSVARCESCSCPLGTEFSPPQAEQDPAVNFQTFMLRVWGMLTSINDKLEELECRIPVIPNQPGEDDRASMKFILKTPEDVRSASTTATNLMLEKFRKLGRHWNNITEVRFSDPRSIDPSSTKLPCIILTIKTWESEGEIHKQAGEISRVLNLSTQCYPLPRLYHAHVRGACITPFMKNPKNMATFVKDILPGVAGVTAKVSFNRLLLRTQSHSTAVFLCRMPLYIDKVPHDVVPFCPQGIPVFCHNCWGASHYHEACTIPEVWCGHCSNNHPTKDCPSPDSPKCCNCEKSHPAWDHRCTNKRSKREHDTSAYYRTAKPYWADAVYDGPSEIERRADQETTDAVSQGSQNHQQNHTKGSVGGPSKSQDSTAGQRQTVSGAGAVKGEENTKKRRGRKPKHQVPATPDASQATLYDSWGKGPVLKQAALKSGDTHGHAPAATDEDTHMISVEETSSRENAELLTKTAEGQTEMPKEPSPPTESVEDQDTPMNVGEDNRGVVDELRPTTPSPSSNKAKKRGNRNRNKRKNKKNGKGKATAVDGQTKEAGGAQDAIAMQKEAIESQTPSTQPSGTHSADNDITNPKDITIKTQTETSEGGKARDVTKPLQGERAVSSGSESAKNKNRRRSGKSSRNGSRETRKRMRISAAGGASQEAPGPVSQGEAAIVERTQEDPPVTPSPLWHHDVDLQDLQPEPEREKREGSPASIRSSPRKRPRGTWLEE</sequence>
<name>A0A9W8RTN7_9HYPO</name>
<keyword evidence="3" id="KW-1185">Reference proteome</keyword>
<feature type="compositionally biased region" description="Basic and acidic residues" evidence="1">
    <location>
        <begin position="499"/>
        <end position="509"/>
    </location>
</feature>
<dbReference type="EMBL" id="JAOQAZ010000024">
    <property type="protein sequence ID" value="KAJ4253397.1"/>
    <property type="molecule type" value="Genomic_DNA"/>
</dbReference>
<reference evidence="2" key="1">
    <citation type="submission" date="2022-09" db="EMBL/GenBank/DDBJ databases">
        <title>Fusarium specimens isolated from Avocado Roots.</title>
        <authorList>
            <person name="Stajich J."/>
            <person name="Roper C."/>
            <person name="Heimlech-Rivalta G."/>
        </authorList>
    </citation>
    <scope>NUCLEOTIDE SEQUENCE</scope>
    <source>
        <strain evidence="2">CF00136</strain>
    </source>
</reference>
<gene>
    <name evidence="2" type="ORF">NW762_010554</name>
</gene>
<proteinExistence type="predicted"/>
<dbReference type="AlphaFoldDB" id="A0A9W8RTN7"/>
<dbReference type="Proteomes" id="UP001152049">
    <property type="component" value="Unassembled WGS sequence"/>
</dbReference>
<accession>A0A9W8RTN7</accession>
<feature type="region of interest" description="Disordered" evidence="1">
    <location>
        <begin position="457"/>
        <end position="726"/>
    </location>
</feature>
<organism evidence="2 3">
    <name type="scientific">Fusarium torreyae</name>
    <dbReference type="NCBI Taxonomy" id="1237075"/>
    <lineage>
        <taxon>Eukaryota</taxon>
        <taxon>Fungi</taxon>
        <taxon>Dikarya</taxon>
        <taxon>Ascomycota</taxon>
        <taxon>Pezizomycotina</taxon>
        <taxon>Sordariomycetes</taxon>
        <taxon>Hypocreomycetidae</taxon>
        <taxon>Hypocreales</taxon>
        <taxon>Nectriaceae</taxon>
        <taxon>Fusarium</taxon>
    </lineage>
</organism>
<evidence type="ECO:0008006" key="4">
    <source>
        <dbReference type="Google" id="ProtNLM"/>
    </source>
</evidence>
<feature type="compositionally biased region" description="Polar residues" evidence="1">
    <location>
        <begin position="347"/>
        <end position="363"/>
    </location>
</feature>
<feature type="compositionally biased region" description="Basic residues" evidence="1">
    <location>
        <begin position="519"/>
        <end position="538"/>
    </location>
</feature>
<feature type="region of interest" description="Disordered" evidence="1">
    <location>
        <begin position="342"/>
        <end position="420"/>
    </location>
</feature>
<comment type="caution">
    <text evidence="2">The sequence shown here is derived from an EMBL/GenBank/DDBJ whole genome shotgun (WGS) entry which is preliminary data.</text>
</comment>
<protein>
    <recommendedName>
        <fullName evidence="4">CCHC-type domain-containing protein</fullName>
    </recommendedName>
</protein>
<evidence type="ECO:0000313" key="2">
    <source>
        <dbReference type="EMBL" id="KAJ4253397.1"/>
    </source>
</evidence>
<feature type="compositionally biased region" description="Basic residues" evidence="1">
    <location>
        <begin position="396"/>
        <end position="405"/>
    </location>
</feature>
<evidence type="ECO:0000256" key="1">
    <source>
        <dbReference type="SAM" id="MobiDB-lite"/>
    </source>
</evidence>
<evidence type="ECO:0000313" key="3">
    <source>
        <dbReference type="Proteomes" id="UP001152049"/>
    </source>
</evidence>
<feature type="compositionally biased region" description="Polar residues" evidence="1">
    <location>
        <begin position="370"/>
        <end position="384"/>
    </location>
</feature>
<feature type="compositionally biased region" description="Polar residues" evidence="1">
    <location>
        <begin position="566"/>
        <end position="585"/>
    </location>
</feature>
<dbReference type="OrthoDB" id="5087029at2759"/>